<accession>A0A6M5YEU2</accession>
<evidence type="ECO:0000313" key="3">
    <source>
        <dbReference type="Proteomes" id="UP000503447"/>
    </source>
</evidence>
<organism evidence="2 3">
    <name type="scientific">Frigoriglobus tundricola</name>
    <dbReference type="NCBI Taxonomy" id="2774151"/>
    <lineage>
        <taxon>Bacteria</taxon>
        <taxon>Pseudomonadati</taxon>
        <taxon>Planctomycetota</taxon>
        <taxon>Planctomycetia</taxon>
        <taxon>Gemmatales</taxon>
        <taxon>Gemmataceae</taxon>
        <taxon>Frigoriglobus</taxon>
    </lineage>
</organism>
<proteinExistence type="predicted"/>
<evidence type="ECO:0000313" key="2">
    <source>
        <dbReference type="EMBL" id="QJW92527.1"/>
    </source>
</evidence>
<feature type="compositionally biased region" description="Basic and acidic residues" evidence="1">
    <location>
        <begin position="346"/>
        <end position="355"/>
    </location>
</feature>
<sequence length="355" mass="38170">MLLSKDPLEERGGQTNGYTYCANDPVNRTDPSGNRLLVPACLLDPSGRDSHVGRLVRDELYDVYGTKHPKAWTNRTDIDLTIGHTDVLNQHTYGVVDLFDRLPAAIWGEIAKDPNPHGVLLRGALERETVIRGEHKGMVQWGGVDPPPPPQRHQVTEGLSQLGNTLIGLGEDVVGTVAPETARDVANTARWAQESTLNVVDAAGRAVAHKVEDTVQSAIDAAGGLVNAAGTWVEAKVQQLPSPLKVGLARAGVPGPGVRPDHHHREPHGGTRQVRAQRGHADQPADPRERAVHPTGGRRQAGRVHVPVRGRPAERGPEQHRERAAPGPAHAGGGRDRGRGGSTEPVEGHQRRERG</sequence>
<feature type="compositionally biased region" description="Basic and acidic residues" evidence="1">
    <location>
        <begin position="279"/>
        <end position="292"/>
    </location>
</feature>
<feature type="compositionally biased region" description="Basic and acidic residues" evidence="1">
    <location>
        <begin position="259"/>
        <end position="269"/>
    </location>
</feature>
<protein>
    <recommendedName>
        <fullName evidence="4">RHS repeat-associated core domain-containing protein</fullName>
    </recommendedName>
</protein>
<dbReference type="AlphaFoldDB" id="A0A6M5YEU2"/>
<name>A0A6M5YEU2_9BACT</name>
<reference evidence="3" key="1">
    <citation type="submission" date="2020-05" db="EMBL/GenBank/DDBJ databases">
        <title>Frigoriglobus tundricola gen. nov., sp. nov., a psychrotolerant cellulolytic planctomycete of the family Gemmataceae with two divergent copies of 16S rRNA gene.</title>
        <authorList>
            <person name="Kulichevskaya I.S."/>
            <person name="Ivanova A.A."/>
            <person name="Naumoff D.G."/>
            <person name="Beletsky A.V."/>
            <person name="Rijpstra W.I.C."/>
            <person name="Sinninghe Damste J.S."/>
            <person name="Mardanov A.V."/>
            <person name="Ravin N.V."/>
            <person name="Dedysh S.N."/>
        </authorList>
    </citation>
    <scope>NUCLEOTIDE SEQUENCE [LARGE SCALE GENOMIC DNA]</scope>
    <source>
        <strain evidence="3">PL17</strain>
    </source>
</reference>
<keyword evidence="3" id="KW-1185">Reference proteome</keyword>
<evidence type="ECO:0000256" key="1">
    <source>
        <dbReference type="SAM" id="MobiDB-lite"/>
    </source>
</evidence>
<dbReference type="Proteomes" id="UP000503447">
    <property type="component" value="Chromosome"/>
</dbReference>
<feature type="region of interest" description="Disordered" evidence="1">
    <location>
        <begin position="247"/>
        <end position="355"/>
    </location>
</feature>
<feature type="compositionally biased region" description="Basic and acidic residues" evidence="1">
    <location>
        <begin position="311"/>
        <end position="324"/>
    </location>
</feature>
<evidence type="ECO:0008006" key="4">
    <source>
        <dbReference type="Google" id="ProtNLM"/>
    </source>
</evidence>
<dbReference type="EMBL" id="CP053452">
    <property type="protein sequence ID" value="QJW92527.1"/>
    <property type="molecule type" value="Genomic_DNA"/>
</dbReference>
<gene>
    <name evidence="2" type="ORF">FTUN_0023</name>
</gene>
<dbReference type="Gene3D" id="2.180.10.10">
    <property type="entry name" value="RHS repeat-associated core"/>
    <property type="match status" value="1"/>
</dbReference>
<dbReference type="KEGG" id="ftj:FTUN_0023"/>